<evidence type="ECO:0000313" key="3">
    <source>
        <dbReference type="EMBL" id="PJZ93030.1"/>
    </source>
</evidence>
<evidence type="ECO:0008006" key="5">
    <source>
        <dbReference type="Google" id="ProtNLM"/>
    </source>
</evidence>
<accession>A0A2N0BHU3</accession>
<feature type="chain" id="PRO_5044577187" description="Lipoprotein" evidence="1">
    <location>
        <begin position="21"/>
        <end position="178"/>
    </location>
</feature>
<organism evidence="3">
    <name type="scientific">Leptospira ellisii</name>
    <dbReference type="NCBI Taxonomy" id="2023197"/>
    <lineage>
        <taxon>Bacteria</taxon>
        <taxon>Pseudomonadati</taxon>
        <taxon>Spirochaetota</taxon>
        <taxon>Spirochaetia</taxon>
        <taxon>Leptospirales</taxon>
        <taxon>Leptospiraceae</taxon>
        <taxon>Leptospira</taxon>
    </lineage>
</organism>
<evidence type="ECO:0000313" key="2">
    <source>
        <dbReference type="EMBL" id="MDV6236175.1"/>
    </source>
</evidence>
<accession>A0A2N0B909</accession>
<dbReference type="EMBL" id="NPEF02000012">
    <property type="protein sequence ID" value="MDV6236175.1"/>
    <property type="molecule type" value="Genomic_DNA"/>
</dbReference>
<comment type="caution">
    <text evidence="3">The sequence shown here is derived from an EMBL/GenBank/DDBJ whole genome shotgun (WGS) entry which is preliminary data.</text>
</comment>
<sequence length="178" mass="19738">MKKRLILLAIAAIIGNCAFPAEREGMRVTDYKAPNKIGDKIFIEMSTGGKTTLPFWTSQIPDDNFTDAVKDSIAQANLFEKIEETLGGGWTLKIQILEVDQPFVGTTFTVKTKIKYTLRNKGEVVKELEVYEAGEATMGDALIGVVRLRLANENSARANIRKFLQEISAISANVKKKK</sequence>
<feature type="signal peptide" evidence="1">
    <location>
        <begin position="1"/>
        <end position="20"/>
    </location>
</feature>
<dbReference type="AlphaFoldDB" id="A0A2N0B909"/>
<evidence type="ECO:0000313" key="4">
    <source>
        <dbReference type="Proteomes" id="UP000232122"/>
    </source>
</evidence>
<reference evidence="2 4" key="2">
    <citation type="journal article" date="2018" name="Microb. Genom.">
        <title>Deciphering the unexplored Leptospira diversity from soils uncovers genomic evolution to virulence.</title>
        <authorList>
            <person name="Thibeaux R."/>
            <person name="Iraola G."/>
            <person name="Ferres I."/>
            <person name="Bierque E."/>
            <person name="Girault D."/>
            <person name="Soupe-Gilbert M.E."/>
            <person name="Picardeau M."/>
            <person name="Goarant C."/>
        </authorList>
    </citation>
    <scope>NUCLEOTIDE SEQUENCE [LARGE SCALE GENOMIC DNA]</scope>
    <source>
        <strain evidence="2 4">ATI7-C-A5</strain>
    </source>
</reference>
<name>A0A2N0B909_9LEPT</name>
<proteinExistence type="predicted"/>
<dbReference type="EMBL" id="NPEF01000087">
    <property type="protein sequence ID" value="PJZ93030.1"/>
    <property type="molecule type" value="Genomic_DNA"/>
</dbReference>
<evidence type="ECO:0000256" key="1">
    <source>
        <dbReference type="SAM" id="SignalP"/>
    </source>
</evidence>
<reference evidence="2" key="3">
    <citation type="submission" date="2023-10" db="EMBL/GenBank/DDBJ databases">
        <authorList>
            <person name="Picardeau M."/>
            <person name="Thibeaux R."/>
        </authorList>
    </citation>
    <scope>NUCLEOTIDE SEQUENCE</scope>
    <source>
        <strain evidence="2">ATI7-C-A5</strain>
    </source>
</reference>
<keyword evidence="4" id="KW-1185">Reference proteome</keyword>
<dbReference type="Proteomes" id="UP000232122">
    <property type="component" value="Unassembled WGS sequence"/>
</dbReference>
<dbReference type="RefSeq" id="WP_100747782.1">
    <property type="nucleotide sequence ID" value="NZ_NPEF02000012.1"/>
</dbReference>
<reference evidence="3" key="1">
    <citation type="submission" date="2017-07" db="EMBL/GenBank/DDBJ databases">
        <title>Leptospira spp. isolated from tropical soils.</title>
        <authorList>
            <person name="Thibeaux R."/>
            <person name="Iraola G."/>
            <person name="Ferres I."/>
            <person name="Bierque E."/>
            <person name="Girault D."/>
            <person name="Soupe-Gilbert M.-E."/>
            <person name="Picardeau M."/>
            <person name="Goarant C."/>
        </authorList>
    </citation>
    <scope>NUCLEOTIDE SEQUENCE [LARGE SCALE GENOMIC DNA]</scope>
    <source>
        <strain evidence="3">ATI7-C-A5</strain>
    </source>
</reference>
<keyword evidence="1" id="KW-0732">Signal</keyword>
<gene>
    <name evidence="2" type="ORF">CH379_011130</name>
    <name evidence="3" type="ORF">CH379_09960</name>
</gene>
<protein>
    <recommendedName>
        <fullName evidence="5">Lipoprotein</fullName>
    </recommendedName>
</protein>
<dbReference type="OrthoDB" id="7365051at2"/>